<geneLocation type="plasmid" evidence="9">
    <name>p-a-sy</name>
</geneLocation>
<name>A0A6M4GFN4_SPHYA</name>
<proteinExistence type="inferred from homology"/>
<dbReference type="CDD" id="cd00751">
    <property type="entry name" value="thiolase"/>
    <property type="match status" value="1"/>
</dbReference>
<reference evidence="8 9" key="1">
    <citation type="submission" date="2020-04" db="EMBL/GenBank/DDBJ databases">
        <title>The Whole Genome Analysis of High salt-tolerant Sphingobium yanoikuyae YC-XJ2 with Aryl organophosphorus flame retardants (aryl-OPFRs)-degrading capacity and characteristics of Related phosphotriesterase.</title>
        <authorList>
            <person name="Li X."/>
        </authorList>
    </citation>
    <scope>NUCLEOTIDE SEQUENCE [LARGE SCALE GENOMIC DNA]</scope>
    <source>
        <strain evidence="8 9">YC-XJ2</strain>
        <plasmid evidence="9">p-a-sy</plasmid>
    </source>
</reference>
<keyword evidence="2 5" id="KW-0808">Transferase</keyword>
<sequence>MSRPVYIVDGARTPFLKARGGPGPFTPVDLAVQCGRPLLLRQKFAPTDFDQVILGCVNVIADEANPARVAALRLGCGTQTTAFTVQINCGSGMQSMDTAYRYIADGGSDLILAGGAEALSHAPLVFRQDAVQWFAAMQGDKNSPLASLKAASGFRPDFLKPIIGLERGLTDPITDLGMGQTAEILAHLFSISRADADAYAVESHKRLARAQAEGWLEGELVPAFARDGTVYSQDDGVRPDSSTEKLATLKPVFERPYGKVTAGNSSQISDGACWTILASQEAVERHGLMPRARIIDSQWSALDPAIMGLGPVLASTALLKRNGHALADIDLWELNEAFAAQVLACLAAWEDEDFCCTILGLEGVAGRIDPSRLNVDGGAISLGHPVGTSGTRIALHLVQAMERLGLRRGIATECIGGGQGGAMLIERL</sequence>
<dbReference type="NCBIfam" id="NF006030">
    <property type="entry name" value="PRK08170.1"/>
    <property type="match status" value="1"/>
</dbReference>
<feature type="active site" description="Acyl-thioester intermediate" evidence="4">
    <location>
        <position position="89"/>
    </location>
</feature>
<accession>A0A6M4GFN4</accession>
<evidence type="ECO:0000259" key="7">
    <source>
        <dbReference type="Pfam" id="PF02803"/>
    </source>
</evidence>
<feature type="domain" description="Thiolase C-terminal" evidence="7">
    <location>
        <begin position="290"/>
        <end position="427"/>
    </location>
</feature>
<feature type="active site" description="Proton acceptor" evidence="4">
    <location>
        <position position="414"/>
    </location>
</feature>
<dbReference type="GO" id="GO:0003985">
    <property type="term" value="F:acetyl-CoA C-acetyltransferase activity"/>
    <property type="evidence" value="ECO:0007669"/>
    <property type="project" value="UniProtKB-EC"/>
</dbReference>
<dbReference type="PIRSF" id="PIRSF000429">
    <property type="entry name" value="Ac-CoA_Ac_transf"/>
    <property type="match status" value="1"/>
</dbReference>
<evidence type="ECO:0000313" key="9">
    <source>
        <dbReference type="Proteomes" id="UP000502611"/>
    </source>
</evidence>
<dbReference type="InterPro" id="IPR020613">
    <property type="entry name" value="Thiolase_CS"/>
</dbReference>
<organism evidence="8 9">
    <name type="scientific">Sphingobium yanoikuyae</name>
    <name type="common">Sphingomonas yanoikuyae</name>
    <dbReference type="NCBI Taxonomy" id="13690"/>
    <lineage>
        <taxon>Bacteria</taxon>
        <taxon>Pseudomonadati</taxon>
        <taxon>Pseudomonadota</taxon>
        <taxon>Alphaproteobacteria</taxon>
        <taxon>Sphingomonadales</taxon>
        <taxon>Sphingomonadaceae</taxon>
        <taxon>Sphingobium</taxon>
    </lineage>
</organism>
<evidence type="ECO:0000256" key="5">
    <source>
        <dbReference type="RuleBase" id="RU003557"/>
    </source>
</evidence>
<comment type="similarity">
    <text evidence="1 5">Belongs to the thiolase-like superfamily. Thiolase family.</text>
</comment>
<dbReference type="AlphaFoldDB" id="A0A6M4GFN4"/>
<evidence type="ECO:0000256" key="1">
    <source>
        <dbReference type="ARBA" id="ARBA00010982"/>
    </source>
</evidence>
<dbReference type="InterPro" id="IPR020617">
    <property type="entry name" value="Thiolase_C"/>
</dbReference>
<dbReference type="InterPro" id="IPR016039">
    <property type="entry name" value="Thiolase-like"/>
</dbReference>
<evidence type="ECO:0000256" key="2">
    <source>
        <dbReference type="ARBA" id="ARBA00022679"/>
    </source>
</evidence>
<dbReference type="RefSeq" id="WP_169863494.1">
    <property type="nucleotide sequence ID" value="NZ_CP053022.1"/>
</dbReference>
<dbReference type="PROSITE" id="PS00737">
    <property type="entry name" value="THIOLASE_2"/>
    <property type="match status" value="1"/>
</dbReference>
<dbReference type="Proteomes" id="UP000502611">
    <property type="component" value="Plasmid p-A-Sy"/>
</dbReference>
<gene>
    <name evidence="8" type="ORF">HH800_26875</name>
</gene>
<protein>
    <submittedName>
        <fullName evidence="8">Acetyl-CoA C-acetyltransferase</fullName>
        <ecNumber evidence="8">2.3.1.9</ecNumber>
    </submittedName>
</protein>
<feature type="active site" description="Proton acceptor" evidence="4">
    <location>
        <position position="384"/>
    </location>
</feature>
<dbReference type="Gene3D" id="3.40.47.10">
    <property type="match status" value="1"/>
</dbReference>
<keyword evidence="8" id="KW-0614">Plasmid</keyword>
<dbReference type="SUPFAM" id="SSF53901">
    <property type="entry name" value="Thiolase-like"/>
    <property type="match status" value="2"/>
</dbReference>
<dbReference type="NCBIfam" id="TIGR01930">
    <property type="entry name" value="AcCoA-C-Actrans"/>
    <property type="match status" value="1"/>
</dbReference>
<dbReference type="InterPro" id="IPR002155">
    <property type="entry name" value="Thiolase"/>
</dbReference>
<dbReference type="Pfam" id="PF02803">
    <property type="entry name" value="Thiolase_C"/>
    <property type="match status" value="1"/>
</dbReference>
<evidence type="ECO:0000256" key="4">
    <source>
        <dbReference type="PIRSR" id="PIRSR000429-1"/>
    </source>
</evidence>
<dbReference type="PANTHER" id="PTHR18919">
    <property type="entry name" value="ACETYL-COA C-ACYLTRANSFERASE"/>
    <property type="match status" value="1"/>
</dbReference>
<keyword evidence="3 5" id="KW-0012">Acyltransferase</keyword>
<dbReference type="EMBL" id="CP053022">
    <property type="protein sequence ID" value="QJR05858.1"/>
    <property type="molecule type" value="Genomic_DNA"/>
</dbReference>
<dbReference type="InterPro" id="IPR020616">
    <property type="entry name" value="Thiolase_N"/>
</dbReference>
<evidence type="ECO:0000259" key="6">
    <source>
        <dbReference type="Pfam" id="PF00108"/>
    </source>
</evidence>
<evidence type="ECO:0000313" key="8">
    <source>
        <dbReference type="EMBL" id="QJR05858.1"/>
    </source>
</evidence>
<dbReference type="EC" id="2.3.1.9" evidence="8"/>
<dbReference type="PANTHER" id="PTHR18919:SF151">
    <property type="entry name" value="BLR2427 PROTEIN"/>
    <property type="match status" value="1"/>
</dbReference>
<feature type="domain" description="Thiolase N-terminal" evidence="6">
    <location>
        <begin position="5"/>
        <end position="280"/>
    </location>
</feature>
<evidence type="ECO:0000256" key="3">
    <source>
        <dbReference type="ARBA" id="ARBA00023315"/>
    </source>
</evidence>
<dbReference type="Pfam" id="PF00108">
    <property type="entry name" value="Thiolase_N"/>
    <property type="match status" value="1"/>
</dbReference>